<gene>
    <name evidence="1" type="ORF">EVOR1521_LOCUS26404</name>
</gene>
<proteinExistence type="predicted"/>
<reference evidence="1" key="1">
    <citation type="submission" date="2023-08" db="EMBL/GenBank/DDBJ databases">
        <authorList>
            <person name="Chen Y."/>
            <person name="Shah S."/>
            <person name="Dougan E. K."/>
            <person name="Thang M."/>
            <person name="Chan C."/>
        </authorList>
    </citation>
    <scope>NUCLEOTIDE SEQUENCE</scope>
</reference>
<dbReference type="EMBL" id="CAUJNA010003511">
    <property type="protein sequence ID" value="CAJ1403821.1"/>
    <property type="molecule type" value="Genomic_DNA"/>
</dbReference>
<evidence type="ECO:0000313" key="2">
    <source>
        <dbReference type="Proteomes" id="UP001178507"/>
    </source>
</evidence>
<protein>
    <submittedName>
        <fullName evidence="1">Uncharacterized protein</fullName>
    </submittedName>
</protein>
<organism evidence="1 2">
    <name type="scientific">Effrenium voratum</name>
    <dbReference type="NCBI Taxonomy" id="2562239"/>
    <lineage>
        <taxon>Eukaryota</taxon>
        <taxon>Sar</taxon>
        <taxon>Alveolata</taxon>
        <taxon>Dinophyceae</taxon>
        <taxon>Suessiales</taxon>
        <taxon>Symbiodiniaceae</taxon>
        <taxon>Effrenium</taxon>
    </lineage>
</organism>
<evidence type="ECO:0000313" key="1">
    <source>
        <dbReference type="EMBL" id="CAJ1403821.1"/>
    </source>
</evidence>
<sequence>MSGRLTEEDARHARRWLEQQAALRELIWRSLEAYPKSGLYEDEVADGENEAEALRQFQGLLRHVRATVKTSPRSQALEELSRRFASPAFAELRAELGLEGEVAAAAVAEAVASVPKGRSYSQFLAAKAASEKPSQVMVKEEEIREGLRKRGLAKGQPPCEEELNQQLRALAAKEEERRLEHRLRAEELKKELEVDPRHLRWGRVQNLWEASGARDLWEGYEVLDRAQGHDRRWHGDAFEAKEMRLAAALALEALKESHGLPEGEFGFLRGCEWVDQKQRVCGEIDVAIVALGSGGAEICDGRVVALVEMKSGWFELPAALLLQHVAKWCAAKGEGTLRICWGQRALALEAQPRIFAATLIPSHPFVMGLDPELLKTVCKALFAGVEEEDLGACQRLWVELRADARLRPRLALSPQALLRHPELHHHVLVLGSEAAKASGL</sequence>
<name>A0AA36NHI3_9DINO</name>
<comment type="caution">
    <text evidence="1">The sequence shown here is derived from an EMBL/GenBank/DDBJ whole genome shotgun (WGS) entry which is preliminary data.</text>
</comment>
<dbReference type="AlphaFoldDB" id="A0AA36NHI3"/>
<keyword evidence="2" id="KW-1185">Reference proteome</keyword>
<accession>A0AA36NHI3</accession>
<dbReference type="Proteomes" id="UP001178507">
    <property type="component" value="Unassembled WGS sequence"/>
</dbReference>